<organism evidence="3 4">
    <name type="scientific">Isachenkonia alkalipeptolytica</name>
    <dbReference type="NCBI Taxonomy" id="2565777"/>
    <lineage>
        <taxon>Bacteria</taxon>
        <taxon>Bacillati</taxon>
        <taxon>Bacillota</taxon>
        <taxon>Clostridia</taxon>
        <taxon>Eubacteriales</taxon>
        <taxon>Clostridiaceae</taxon>
        <taxon>Isachenkonia</taxon>
    </lineage>
</organism>
<keyword evidence="3" id="KW-0407">Ion channel</keyword>
<dbReference type="InterPro" id="IPR013099">
    <property type="entry name" value="K_chnl_dom"/>
</dbReference>
<dbReference type="Proteomes" id="UP000449710">
    <property type="component" value="Unassembled WGS sequence"/>
</dbReference>
<dbReference type="SUPFAM" id="SSF81324">
    <property type="entry name" value="Voltage-gated potassium channels"/>
    <property type="match status" value="1"/>
</dbReference>
<feature type="transmembrane region" description="Helical" evidence="1">
    <location>
        <begin position="447"/>
        <end position="471"/>
    </location>
</feature>
<name>A0AA43XMB7_9CLOT</name>
<feature type="transmembrane region" description="Helical" evidence="1">
    <location>
        <begin position="382"/>
        <end position="400"/>
    </location>
</feature>
<evidence type="ECO:0000313" key="3">
    <source>
        <dbReference type="EMBL" id="NBG89418.1"/>
    </source>
</evidence>
<keyword evidence="1" id="KW-1133">Transmembrane helix</keyword>
<feature type="transmembrane region" description="Helical" evidence="1">
    <location>
        <begin position="420"/>
        <end position="440"/>
    </location>
</feature>
<dbReference type="EMBL" id="SUMG01000024">
    <property type="protein sequence ID" value="NBG89418.1"/>
    <property type="molecule type" value="Genomic_DNA"/>
</dbReference>
<keyword evidence="4" id="KW-1185">Reference proteome</keyword>
<comment type="caution">
    <text evidence="3">The sequence shown here is derived from an EMBL/GenBank/DDBJ whole genome shotgun (WGS) entry which is preliminary data.</text>
</comment>
<reference evidence="3 4" key="1">
    <citation type="submission" date="2019-04" db="EMBL/GenBank/DDBJ databases">
        <title>Isachenkonia alkalipeptolytica gen. nov. sp. nov. a new anaerobic, alkiliphilic organothrophic bacterium capable to reduce synthesized ferrihydrite isolated from a soda lake.</title>
        <authorList>
            <person name="Toshchakov S.V."/>
            <person name="Zavarzina D.G."/>
            <person name="Zhilina T.N."/>
            <person name="Kostrikina N.A."/>
            <person name="Kublanov I.V."/>
        </authorList>
    </citation>
    <scope>NUCLEOTIDE SEQUENCE [LARGE SCALE GENOMIC DNA]</scope>
    <source>
        <strain evidence="3 4">Z-1701</strain>
    </source>
</reference>
<dbReference type="Gene3D" id="1.10.287.70">
    <property type="match status" value="1"/>
</dbReference>
<evidence type="ECO:0000259" key="2">
    <source>
        <dbReference type="Pfam" id="PF07885"/>
    </source>
</evidence>
<sequence length="475" mass="54080">MACTSFENAKALVNSLTQLDGEESIIMEGATYHLVNSYDDLIKLNNKFNFIRSLNRNGKDDDVKHEGSLLENVFFVIRFDIELSSIQKKAGLLLEGLRISNCVFLGELKKDIQSDDDPNWEEGSLVLDRCLIKNEIRFVFNPVSFEAYDCCFMGSVSFHDLRDTFAGYFCDFTQIEIQTAHIDNLVLEECSAKSLLINFDSHQPILNVVEITHCRIEDISFNSNNYAARVINKKLVLIGNDIKNFTTKKLHAKTLWINKCTIENIMVEKSIIDADFIMVENTFDTINLRGTYFRGKILFDISFIEYGDMNRIFKYNLRDTETIENVNVFIRLANQNNDTDAELKLKYFQSVQKNKAYNTGVKYIANKVLDITTGYFTNYRRIVLTMIATIVIFGAVYSLFPQYILVGDTTLDIATNNNTVLVIVNSFYFSLISYTTIGYGDLSPIGIFKLLSGIEGMLGVLISASLVTVFARKFL</sequence>
<dbReference type="Pfam" id="PF07885">
    <property type="entry name" value="Ion_trans_2"/>
    <property type="match status" value="1"/>
</dbReference>
<protein>
    <submittedName>
        <fullName evidence="3">Two pore domain potassium channel family protein</fullName>
    </submittedName>
</protein>
<feature type="domain" description="Potassium channel" evidence="2">
    <location>
        <begin position="386"/>
        <end position="474"/>
    </location>
</feature>
<evidence type="ECO:0000313" key="4">
    <source>
        <dbReference type="Proteomes" id="UP000449710"/>
    </source>
</evidence>
<proteinExistence type="predicted"/>
<keyword evidence="1" id="KW-0472">Membrane</keyword>
<gene>
    <name evidence="3" type="ORF">ISALK_13045</name>
</gene>
<dbReference type="RefSeq" id="WP_160723076.1">
    <property type="nucleotide sequence ID" value="NZ_SUMG01000024.1"/>
</dbReference>
<keyword evidence="3" id="KW-0406">Ion transport</keyword>
<evidence type="ECO:0000256" key="1">
    <source>
        <dbReference type="SAM" id="Phobius"/>
    </source>
</evidence>
<keyword evidence="3" id="KW-0813">Transport</keyword>
<accession>A0AA43XMB7</accession>
<keyword evidence="1" id="KW-0812">Transmembrane</keyword>
<dbReference type="GO" id="GO:0034220">
    <property type="term" value="P:monoatomic ion transmembrane transport"/>
    <property type="evidence" value="ECO:0007669"/>
    <property type="project" value="UniProtKB-KW"/>
</dbReference>
<dbReference type="AlphaFoldDB" id="A0AA43XMB7"/>